<dbReference type="NCBIfam" id="TIGR00244">
    <property type="entry name" value="transcriptional regulator NrdR"/>
    <property type="match status" value="1"/>
</dbReference>
<evidence type="ECO:0000256" key="5">
    <source>
        <dbReference type="ARBA" id="ARBA00023125"/>
    </source>
</evidence>
<evidence type="ECO:0000313" key="9">
    <source>
        <dbReference type="EMBL" id="OQX90441.1"/>
    </source>
</evidence>
<dbReference type="GO" id="GO:0003677">
    <property type="term" value="F:DNA binding"/>
    <property type="evidence" value="ECO:0007669"/>
    <property type="project" value="UniProtKB-KW"/>
</dbReference>
<evidence type="ECO:0000256" key="1">
    <source>
        <dbReference type="ARBA" id="ARBA00022491"/>
    </source>
</evidence>
<gene>
    <name evidence="7" type="primary">nrdR</name>
    <name evidence="9" type="ORF">B6D57_03165</name>
</gene>
<keyword evidence="7" id="KW-0862">Zinc</keyword>
<dbReference type="InterPro" id="IPR003796">
    <property type="entry name" value="RNR_NrdR-like"/>
</dbReference>
<keyword evidence="2 7" id="KW-0547">Nucleotide-binding</keyword>
<name>A0A1W9S0S2_9BACT</name>
<dbReference type="Proteomes" id="UP000192611">
    <property type="component" value="Unassembled WGS sequence"/>
</dbReference>
<dbReference type="EMBL" id="NATQ01000054">
    <property type="protein sequence ID" value="OQX90441.1"/>
    <property type="molecule type" value="Genomic_DNA"/>
</dbReference>
<comment type="similarity">
    <text evidence="7">Belongs to the NrdR family.</text>
</comment>
<dbReference type="AlphaFoldDB" id="A0A1W9S0S2"/>
<feature type="domain" description="ATP-cone" evidence="8">
    <location>
        <begin position="50"/>
        <end position="140"/>
    </location>
</feature>
<sequence length="159" mass="18795">MRCPYCGKDRDKVVDTRPVEDGSMIRRRRMCLACGKRFTTYERVERLEVILVRKRDGNIEPFDREKIIRGIMKACEKRPVKPESIERIVSKIEQELYKSGEREVSSVEIGEMVMGELKKLDDVAYVRFASVYRQFEDIDRFVGEIKDLIKKKGDKKKKR</sequence>
<evidence type="ECO:0000259" key="8">
    <source>
        <dbReference type="PROSITE" id="PS51161"/>
    </source>
</evidence>
<evidence type="ECO:0000256" key="7">
    <source>
        <dbReference type="HAMAP-Rule" id="MF_00440"/>
    </source>
</evidence>
<dbReference type="InterPro" id="IPR055173">
    <property type="entry name" value="NrdR-like_N"/>
</dbReference>
<protein>
    <recommendedName>
        <fullName evidence="7">Transcriptional repressor NrdR</fullName>
    </recommendedName>
</protein>
<accession>A0A1W9S0S2</accession>
<dbReference type="PANTHER" id="PTHR30455:SF2">
    <property type="entry name" value="TRANSCRIPTIONAL REPRESSOR NRDR"/>
    <property type="match status" value="1"/>
</dbReference>
<evidence type="ECO:0000256" key="3">
    <source>
        <dbReference type="ARBA" id="ARBA00022840"/>
    </source>
</evidence>
<proteinExistence type="inferred from homology"/>
<dbReference type="InterPro" id="IPR005144">
    <property type="entry name" value="ATP-cone_dom"/>
</dbReference>
<feature type="zinc finger region" evidence="7">
    <location>
        <begin position="3"/>
        <end position="34"/>
    </location>
</feature>
<comment type="function">
    <text evidence="7">Negatively regulates transcription of bacterial ribonucleotide reductase nrd genes and operons by binding to NrdR-boxes.</text>
</comment>
<organism evidence="9 10">
    <name type="scientific">Candidatus Coatesbacteria bacterium 4484_99</name>
    <dbReference type="NCBI Taxonomy" id="1970774"/>
    <lineage>
        <taxon>Bacteria</taxon>
        <taxon>Candidatus Coatesiibacteriota</taxon>
    </lineage>
</organism>
<keyword evidence="1 7" id="KW-0678">Repressor</keyword>
<evidence type="ECO:0000256" key="2">
    <source>
        <dbReference type="ARBA" id="ARBA00022741"/>
    </source>
</evidence>
<dbReference type="GO" id="GO:0045892">
    <property type="term" value="P:negative regulation of DNA-templated transcription"/>
    <property type="evidence" value="ECO:0007669"/>
    <property type="project" value="UniProtKB-UniRule"/>
</dbReference>
<keyword evidence="4 7" id="KW-0805">Transcription regulation</keyword>
<comment type="cofactor">
    <cofactor evidence="7">
        <name>Zn(2+)</name>
        <dbReference type="ChEBI" id="CHEBI:29105"/>
    </cofactor>
    <text evidence="7">Binds 1 zinc ion.</text>
</comment>
<evidence type="ECO:0000256" key="6">
    <source>
        <dbReference type="ARBA" id="ARBA00023163"/>
    </source>
</evidence>
<dbReference type="HAMAP" id="MF_00440">
    <property type="entry name" value="NrdR"/>
    <property type="match status" value="1"/>
</dbReference>
<keyword evidence="5 7" id="KW-0238">DNA-binding</keyword>
<keyword evidence="7" id="KW-0863">Zinc-finger</keyword>
<evidence type="ECO:0000313" key="10">
    <source>
        <dbReference type="Proteomes" id="UP000192611"/>
    </source>
</evidence>
<dbReference type="GO" id="GO:0008270">
    <property type="term" value="F:zinc ion binding"/>
    <property type="evidence" value="ECO:0007669"/>
    <property type="project" value="UniProtKB-UniRule"/>
</dbReference>
<keyword evidence="6 7" id="KW-0804">Transcription</keyword>
<reference evidence="10" key="1">
    <citation type="submission" date="2017-03" db="EMBL/GenBank/DDBJ databases">
        <title>Novel pathways for hydrocarbon cycling and metabolic interdependencies in hydrothermal sediment communities.</title>
        <authorList>
            <person name="Dombrowski N."/>
            <person name="Seitz K."/>
            <person name="Teske A."/>
            <person name="Baker B."/>
        </authorList>
    </citation>
    <scope>NUCLEOTIDE SEQUENCE [LARGE SCALE GENOMIC DNA]</scope>
</reference>
<comment type="caution">
    <text evidence="9">The sequence shown here is derived from an EMBL/GenBank/DDBJ whole genome shotgun (WGS) entry which is preliminary data.</text>
</comment>
<keyword evidence="7" id="KW-0479">Metal-binding</keyword>
<dbReference type="GO" id="GO:0005524">
    <property type="term" value="F:ATP binding"/>
    <property type="evidence" value="ECO:0007669"/>
    <property type="project" value="UniProtKB-UniRule"/>
</dbReference>
<dbReference type="PROSITE" id="PS51161">
    <property type="entry name" value="ATP_CONE"/>
    <property type="match status" value="1"/>
</dbReference>
<dbReference type="Pfam" id="PF03477">
    <property type="entry name" value="ATP-cone"/>
    <property type="match status" value="1"/>
</dbReference>
<evidence type="ECO:0000256" key="4">
    <source>
        <dbReference type="ARBA" id="ARBA00023015"/>
    </source>
</evidence>
<dbReference type="PANTHER" id="PTHR30455">
    <property type="entry name" value="TRANSCRIPTIONAL REPRESSOR NRDR"/>
    <property type="match status" value="1"/>
</dbReference>
<dbReference type="Pfam" id="PF22811">
    <property type="entry name" value="Zn_ribbon_NrdR"/>
    <property type="match status" value="1"/>
</dbReference>
<keyword evidence="3 7" id="KW-0067">ATP-binding</keyword>